<proteinExistence type="predicted"/>
<dbReference type="Pfam" id="PF13302">
    <property type="entry name" value="Acetyltransf_3"/>
    <property type="match status" value="1"/>
</dbReference>
<reference evidence="2 3" key="1">
    <citation type="journal article" date="2006" name="Int. J. Syst. Evol. Microbiol.">
        <title>Myroides pelagicus sp. nov., isolated from seawater in Thailand.</title>
        <authorList>
            <person name="Yoon J."/>
            <person name="Maneerat S."/>
            <person name="Kawai F."/>
            <person name="Yokota A."/>
        </authorList>
    </citation>
    <scope>NUCLEOTIDE SEQUENCE [LARGE SCALE GENOMIC DNA]</scope>
    <source>
        <strain evidence="2 3">SM1T</strain>
    </source>
</reference>
<dbReference type="InterPro" id="IPR000182">
    <property type="entry name" value="GNAT_dom"/>
</dbReference>
<keyword evidence="2" id="KW-0808">Transferase</keyword>
<dbReference type="InterPro" id="IPR016181">
    <property type="entry name" value="Acyl_CoA_acyltransferase"/>
</dbReference>
<dbReference type="AlphaFoldDB" id="A0A7K1GQK6"/>
<dbReference type="Gene3D" id="3.40.630.30">
    <property type="match status" value="1"/>
</dbReference>
<evidence type="ECO:0000313" key="2">
    <source>
        <dbReference type="EMBL" id="MTH30643.1"/>
    </source>
</evidence>
<dbReference type="OrthoDB" id="1425892at2"/>
<feature type="domain" description="N-acetyltransferase" evidence="1">
    <location>
        <begin position="256"/>
        <end position="405"/>
    </location>
</feature>
<dbReference type="InterPro" id="IPR051531">
    <property type="entry name" value="N-acetyltransferase"/>
</dbReference>
<sequence length="408" mass="46792">MFMITHLFETSVRRKSLTCFNTKKRTKNNNVKQLGKSEINTIDYSVIPWNRLIHWEGRANNVPTILSVLEHGARHDRRMALVTLSGFVEQKGGVIIATPILLSYLLNNLDRFSDNQDLVLRLLLKVAKAVGLQWEVFLDSKEFEGLSFSASIWEEGSPYLWPKEMSAVEEASLWNSIDPMLYFDHAWYYTLEVLESFRLSILSIDARDGIEQGMIYELETILNMVASQNRNIVAIDNFSFEYEDVLLSPIDQIYLDDIHTNLTKDVSKFLSFDLIDNVAFTKEYIRASVVENKRGAALVLVVKDRHTQMFLGGCGIQDVNVHTAEIGFWLKKEVQGKGYGRQVVGALLKLIKECVDTKEIIYTVEQGNEVSVYLAEKLGFSKGKDFILEPTVFKNKLRYMSQYRLTLK</sequence>
<dbReference type="PANTHER" id="PTHR43792">
    <property type="entry name" value="GNAT FAMILY, PUTATIVE (AFU_ORTHOLOGUE AFUA_3G00765)-RELATED-RELATED"/>
    <property type="match status" value="1"/>
</dbReference>
<dbReference type="Proteomes" id="UP000488936">
    <property type="component" value="Unassembled WGS sequence"/>
</dbReference>
<evidence type="ECO:0000313" key="3">
    <source>
        <dbReference type="Proteomes" id="UP000488936"/>
    </source>
</evidence>
<keyword evidence="3" id="KW-1185">Reference proteome</keyword>
<dbReference type="PROSITE" id="PS51186">
    <property type="entry name" value="GNAT"/>
    <property type="match status" value="1"/>
</dbReference>
<dbReference type="EMBL" id="WMJY01000034">
    <property type="protein sequence ID" value="MTH30643.1"/>
    <property type="molecule type" value="Genomic_DNA"/>
</dbReference>
<dbReference type="GO" id="GO:0016747">
    <property type="term" value="F:acyltransferase activity, transferring groups other than amino-acyl groups"/>
    <property type="evidence" value="ECO:0007669"/>
    <property type="project" value="InterPro"/>
</dbReference>
<evidence type="ECO:0000259" key="1">
    <source>
        <dbReference type="PROSITE" id="PS51186"/>
    </source>
</evidence>
<dbReference type="SUPFAM" id="SSF55729">
    <property type="entry name" value="Acyl-CoA N-acyltransferases (Nat)"/>
    <property type="match status" value="1"/>
</dbReference>
<name>A0A7K1GQK6_9FLAO</name>
<protein>
    <submittedName>
        <fullName evidence="2">GNAT family N-acetyltransferase</fullName>
    </submittedName>
</protein>
<accession>A0A7K1GQK6</accession>
<gene>
    <name evidence="2" type="ORF">GJV77_12145</name>
</gene>
<comment type="caution">
    <text evidence="2">The sequence shown here is derived from an EMBL/GenBank/DDBJ whole genome shotgun (WGS) entry which is preliminary data.</text>
</comment>
<organism evidence="2 3">
    <name type="scientific">Myroides pelagicus</name>
    <dbReference type="NCBI Taxonomy" id="270914"/>
    <lineage>
        <taxon>Bacteria</taxon>
        <taxon>Pseudomonadati</taxon>
        <taxon>Bacteroidota</taxon>
        <taxon>Flavobacteriia</taxon>
        <taxon>Flavobacteriales</taxon>
        <taxon>Flavobacteriaceae</taxon>
        <taxon>Myroides</taxon>
    </lineage>
</organism>